<evidence type="ECO:0000313" key="1">
    <source>
        <dbReference type="EMBL" id="TCI12018.1"/>
    </source>
</evidence>
<protein>
    <submittedName>
        <fullName evidence="1">Uncharacterized protein</fullName>
    </submittedName>
</protein>
<organism evidence="1 2">
    <name type="scientific">Dyella soli</name>
    <dbReference type="NCBI Taxonomy" id="522319"/>
    <lineage>
        <taxon>Bacteria</taxon>
        <taxon>Pseudomonadati</taxon>
        <taxon>Pseudomonadota</taxon>
        <taxon>Gammaproteobacteria</taxon>
        <taxon>Lysobacterales</taxon>
        <taxon>Rhodanobacteraceae</taxon>
        <taxon>Dyella</taxon>
    </lineage>
</organism>
<dbReference type="Proteomes" id="UP000291822">
    <property type="component" value="Unassembled WGS sequence"/>
</dbReference>
<dbReference type="RefSeq" id="WP_131406475.1">
    <property type="nucleotide sequence ID" value="NZ_SJTG01000001.1"/>
</dbReference>
<reference evidence="1 2" key="1">
    <citation type="submission" date="2019-02" db="EMBL/GenBank/DDBJ databases">
        <title>Dyella amyloliquefaciens sp. nov., isolated from forest soil.</title>
        <authorList>
            <person name="Gao Z.-H."/>
            <person name="Qiu L.-H."/>
        </authorList>
    </citation>
    <scope>NUCLEOTIDE SEQUENCE [LARGE SCALE GENOMIC DNA]</scope>
    <source>
        <strain evidence="1 2">KACC 12747</strain>
    </source>
</reference>
<evidence type="ECO:0000313" key="2">
    <source>
        <dbReference type="Proteomes" id="UP000291822"/>
    </source>
</evidence>
<dbReference type="EMBL" id="SJTG01000001">
    <property type="protein sequence ID" value="TCI12018.1"/>
    <property type="molecule type" value="Genomic_DNA"/>
</dbReference>
<dbReference type="AlphaFoldDB" id="A0A4R0YYB4"/>
<gene>
    <name evidence="1" type="ORF">EZM97_01220</name>
</gene>
<accession>A0A4R0YYB4</accession>
<sequence length="126" mass="13346">MFVITAIVIALAGFTLNALPEASLPGAHLAESALILEYGPRPKAGSGFNAVLRSVKVELRGGSQHRMYVQYFGDAQFFPATGTRCTLRYRDAVISGQVGGRSGTDDFEGPVIEAFLCPDNAADPLA</sequence>
<name>A0A4R0YYB4_9GAMM</name>
<keyword evidence="2" id="KW-1185">Reference proteome</keyword>
<proteinExistence type="predicted"/>
<comment type="caution">
    <text evidence="1">The sequence shown here is derived from an EMBL/GenBank/DDBJ whole genome shotgun (WGS) entry which is preliminary data.</text>
</comment>